<feature type="transmembrane region" description="Helical" evidence="1">
    <location>
        <begin position="20"/>
        <end position="38"/>
    </location>
</feature>
<evidence type="ECO:0000313" key="3">
    <source>
        <dbReference type="EMBL" id="KZT63832.1"/>
    </source>
</evidence>
<accession>A0A165L0E2</accession>
<dbReference type="OrthoDB" id="2686513at2759"/>
<protein>
    <recommendedName>
        <fullName evidence="2">DUF6533 domain-containing protein</fullName>
    </recommendedName>
</protein>
<sequence length="337" mass="37872">MSDVYTDDLASEQHQIFLHNYLHLVGMIIFYYDYSLTFGDEYARIWKQRGARGNYPFYVNRYLTFFGDIAVNVGNFYNFKTTRSCNQYSFYRQALLIGAQVVVCIILFLRTSALYSRNKYVAGLILVVGFSLAGLAIYAVIGQHSSISLIGGCHAAASHITCVPVLRGLAVAWECLFVFDCMIFSLTMYKTWKQRLLYPLRRDKLNLASLISRDGAVYFAVMASANLANTLTFYFLQPLLRGALSTVASSVSVTMMSRFMLNLHESAGINSTLASPSSSDNSTTLLFTSRIDMQSGDILTVPIPESAHRQNPRDIEMAITDDVLDLPEEIEMVTREK</sequence>
<organism evidence="3 4">
    <name type="scientific">Daedalea quercina L-15889</name>
    <dbReference type="NCBI Taxonomy" id="1314783"/>
    <lineage>
        <taxon>Eukaryota</taxon>
        <taxon>Fungi</taxon>
        <taxon>Dikarya</taxon>
        <taxon>Basidiomycota</taxon>
        <taxon>Agaricomycotina</taxon>
        <taxon>Agaricomycetes</taxon>
        <taxon>Polyporales</taxon>
        <taxon>Fomitopsis</taxon>
    </lineage>
</organism>
<keyword evidence="1" id="KW-0472">Membrane</keyword>
<evidence type="ECO:0000313" key="4">
    <source>
        <dbReference type="Proteomes" id="UP000076727"/>
    </source>
</evidence>
<feature type="transmembrane region" description="Helical" evidence="1">
    <location>
        <begin position="121"/>
        <end position="141"/>
    </location>
</feature>
<reference evidence="3 4" key="1">
    <citation type="journal article" date="2016" name="Mol. Biol. Evol.">
        <title>Comparative Genomics of Early-Diverging Mushroom-Forming Fungi Provides Insights into the Origins of Lignocellulose Decay Capabilities.</title>
        <authorList>
            <person name="Nagy L.G."/>
            <person name="Riley R."/>
            <person name="Tritt A."/>
            <person name="Adam C."/>
            <person name="Daum C."/>
            <person name="Floudas D."/>
            <person name="Sun H."/>
            <person name="Yadav J.S."/>
            <person name="Pangilinan J."/>
            <person name="Larsson K.H."/>
            <person name="Matsuura K."/>
            <person name="Barry K."/>
            <person name="Labutti K."/>
            <person name="Kuo R."/>
            <person name="Ohm R.A."/>
            <person name="Bhattacharya S.S."/>
            <person name="Shirouzu T."/>
            <person name="Yoshinaga Y."/>
            <person name="Martin F.M."/>
            <person name="Grigoriev I.V."/>
            <person name="Hibbett D.S."/>
        </authorList>
    </citation>
    <scope>NUCLEOTIDE SEQUENCE [LARGE SCALE GENOMIC DNA]</scope>
    <source>
        <strain evidence="3 4">L-15889</strain>
    </source>
</reference>
<dbReference type="AlphaFoldDB" id="A0A165L0E2"/>
<feature type="transmembrane region" description="Helical" evidence="1">
    <location>
        <begin position="170"/>
        <end position="189"/>
    </location>
</feature>
<dbReference type="EMBL" id="KV429154">
    <property type="protein sequence ID" value="KZT63832.1"/>
    <property type="molecule type" value="Genomic_DNA"/>
</dbReference>
<keyword evidence="4" id="KW-1185">Reference proteome</keyword>
<feature type="transmembrane region" description="Helical" evidence="1">
    <location>
        <begin position="210"/>
        <end position="236"/>
    </location>
</feature>
<keyword evidence="1" id="KW-1133">Transmembrane helix</keyword>
<feature type="domain" description="DUF6533" evidence="2">
    <location>
        <begin position="21"/>
        <end position="66"/>
    </location>
</feature>
<dbReference type="InterPro" id="IPR045340">
    <property type="entry name" value="DUF6533"/>
</dbReference>
<evidence type="ECO:0000259" key="2">
    <source>
        <dbReference type="Pfam" id="PF20151"/>
    </source>
</evidence>
<keyword evidence="1" id="KW-0812">Transmembrane</keyword>
<name>A0A165L0E2_9APHY</name>
<proteinExistence type="predicted"/>
<dbReference type="Proteomes" id="UP000076727">
    <property type="component" value="Unassembled WGS sequence"/>
</dbReference>
<gene>
    <name evidence="3" type="ORF">DAEQUDRAFT_718948</name>
</gene>
<feature type="transmembrane region" description="Helical" evidence="1">
    <location>
        <begin position="90"/>
        <end position="109"/>
    </location>
</feature>
<dbReference type="Pfam" id="PF20151">
    <property type="entry name" value="DUF6533"/>
    <property type="match status" value="1"/>
</dbReference>
<evidence type="ECO:0000256" key="1">
    <source>
        <dbReference type="SAM" id="Phobius"/>
    </source>
</evidence>
<feature type="transmembrane region" description="Helical" evidence="1">
    <location>
        <begin position="59"/>
        <end position="78"/>
    </location>
</feature>